<evidence type="ECO:0000256" key="10">
    <source>
        <dbReference type="ARBA" id="ARBA00022984"/>
    </source>
</evidence>
<dbReference type="InterPro" id="IPR001967">
    <property type="entry name" value="Peptidase_S11_N"/>
</dbReference>
<name>A0ABR7MZI8_9FIRM</name>
<keyword evidence="6" id="KW-0645">Protease</keyword>
<evidence type="ECO:0000256" key="11">
    <source>
        <dbReference type="ARBA" id="ARBA00023316"/>
    </source>
</evidence>
<dbReference type="PANTHER" id="PTHR21581:SF6">
    <property type="entry name" value="TRAFFICKING PROTEIN PARTICLE COMPLEX SUBUNIT 12"/>
    <property type="match status" value="1"/>
</dbReference>
<evidence type="ECO:0000313" key="17">
    <source>
        <dbReference type="Proteomes" id="UP000606193"/>
    </source>
</evidence>
<dbReference type="SUPFAM" id="SSF56601">
    <property type="entry name" value="beta-lactamase/transpeptidase-like"/>
    <property type="match status" value="1"/>
</dbReference>
<keyword evidence="7 14" id="KW-0732">Signal</keyword>
<evidence type="ECO:0000256" key="1">
    <source>
        <dbReference type="ARBA" id="ARBA00003217"/>
    </source>
</evidence>
<feature type="signal peptide" evidence="14">
    <location>
        <begin position="1"/>
        <end position="21"/>
    </location>
</feature>
<evidence type="ECO:0000313" key="16">
    <source>
        <dbReference type="EMBL" id="MBC8561791.1"/>
    </source>
</evidence>
<evidence type="ECO:0000256" key="3">
    <source>
        <dbReference type="ARBA" id="ARBA00007164"/>
    </source>
</evidence>
<accession>A0ABR7MZI8</accession>
<dbReference type="EMBL" id="JACRSX010000003">
    <property type="protein sequence ID" value="MBC8561791.1"/>
    <property type="molecule type" value="Genomic_DNA"/>
</dbReference>
<protein>
    <recommendedName>
        <fullName evidence="4">serine-type D-Ala-D-Ala carboxypeptidase</fullName>
        <ecNumber evidence="4">3.4.16.4</ecNumber>
    </recommendedName>
</protein>
<proteinExistence type="inferred from homology"/>
<evidence type="ECO:0000256" key="9">
    <source>
        <dbReference type="ARBA" id="ARBA00022960"/>
    </source>
</evidence>
<evidence type="ECO:0000256" key="2">
    <source>
        <dbReference type="ARBA" id="ARBA00004752"/>
    </source>
</evidence>
<comment type="similarity">
    <text evidence="3 13">Belongs to the peptidase S11 family.</text>
</comment>
<dbReference type="InterPro" id="IPR018044">
    <property type="entry name" value="Peptidase_S11"/>
</dbReference>
<keyword evidence="5 16" id="KW-0121">Carboxypeptidase</keyword>
<evidence type="ECO:0000256" key="8">
    <source>
        <dbReference type="ARBA" id="ARBA00022801"/>
    </source>
</evidence>
<dbReference type="InterPro" id="IPR012907">
    <property type="entry name" value="Peptidase_S11_C"/>
</dbReference>
<evidence type="ECO:0000256" key="5">
    <source>
        <dbReference type="ARBA" id="ARBA00022645"/>
    </source>
</evidence>
<comment type="catalytic activity">
    <reaction evidence="12">
        <text>Preferential cleavage: (Ac)2-L-Lys-D-Ala-|-D-Ala. Also transpeptidation of peptidyl-alanyl moieties that are N-acyl substituents of D-alanine.</text>
        <dbReference type="EC" id="3.4.16.4"/>
    </reaction>
</comment>
<evidence type="ECO:0000256" key="7">
    <source>
        <dbReference type="ARBA" id="ARBA00022729"/>
    </source>
</evidence>
<gene>
    <name evidence="16" type="ORF">H8704_03965</name>
</gene>
<comment type="pathway">
    <text evidence="2">Cell wall biogenesis; peptidoglycan biosynthesis.</text>
</comment>
<comment type="function">
    <text evidence="1">Removes C-terminal D-alanyl residues from sugar-peptide cell wall precursors.</text>
</comment>
<evidence type="ECO:0000256" key="13">
    <source>
        <dbReference type="RuleBase" id="RU004016"/>
    </source>
</evidence>
<dbReference type="Gene3D" id="2.60.410.10">
    <property type="entry name" value="D-Ala-D-Ala carboxypeptidase, C-terminal domain"/>
    <property type="match status" value="1"/>
</dbReference>
<dbReference type="Gene3D" id="3.40.710.10">
    <property type="entry name" value="DD-peptidase/beta-lactamase superfamily"/>
    <property type="match status" value="1"/>
</dbReference>
<evidence type="ECO:0000256" key="12">
    <source>
        <dbReference type="ARBA" id="ARBA00034000"/>
    </source>
</evidence>
<keyword evidence="10" id="KW-0573">Peptidoglycan synthesis</keyword>
<evidence type="ECO:0000259" key="15">
    <source>
        <dbReference type="SMART" id="SM00936"/>
    </source>
</evidence>
<dbReference type="Pfam" id="PF07943">
    <property type="entry name" value="PBP5_C"/>
    <property type="match status" value="1"/>
</dbReference>
<dbReference type="SMART" id="SM00936">
    <property type="entry name" value="PBP5_C"/>
    <property type="match status" value="1"/>
</dbReference>
<dbReference type="Pfam" id="PF00768">
    <property type="entry name" value="Peptidase_S11"/>
    <property type="match status" value="1"/>
</dbReference>
<feature type="domain" description="Peptidase S11 D-Ala-D-Ala carboxypeptidase A C-terminal" evidence="15">
    <location>
        <begin position="300"/>
        <end position="388"/>
    </location>
</feature>
<comment type="caution">
    <text evidence="16">The sequence shown here is derived from an EMBL/GenBank/DDBJ whole genome shotgun (WGS) entry which is preliminary data.</text>
</comment>
<keyword evidence="11" id="KW-0961">Cell wall biogenesis/degradation</keyword>
<dbReference type="GO" id="GO:0004180">
    <property type="term" value="F:carboxypeptidase activity"/>
    <property type="evidence" value="ECO:0007669"/>
    <property type="project" value="UniProtKB-KW"/>
</dbReference>
<dbReference type="RefSeq" id="WP_249297424.1">
    <property type="nucleotide sequence ID" value="NZ_JACRSX010000003.1"/>
</dbReference>
<keyword evidence="17" id="KW-1185">Reference proteome</keyword>
<dbReference type="PRINTS" id="PR00725">
    <property type="entry name" value="DADACBPTASE1"/>
</dbReference>
<feature type="chain" id="PRO_5046344071" description="serine-type D-Ala-D-Ala carboxypeptidase" evidence="14">
    <location>
        <begin position="22"/>
        <end position="405"/>
    </location>
</feature>
<dbReference type="PANTHER" id="PTHR21581">
    <property type="entry name" value="D-ALANYL-D-ALANINE CARBOXYPEPTIDASE"/>
    <property type="match status" value="1"/>
</dbReference>
<evidence type="ECO:0000256" key="14">
    <source>
        <dbReference type="SAM" id="SignalP"/>
    </source>
</evidence>
<dbReference type="Proteomes" id="UP000606193">
    <property type="component" value="Unassembled WGS sequence"/>
</dbReference>
<dbReference type="InterPro" id="IPR037167">
    <property type="entry name" value="Peptidase_S11_C_sf"/>
</dbReference>
<evidence type="ECO:0000256" key="4">
    <source>
        <dbReference type="ARBA" id="ARBA00012448"/>
    </source>
</evidence>
<sequence length="405" mass="44387">MKYQKAFALFLAVLLFAGSLGDPIHNVTVYAQEEKKAEENNTMDITAQSAVLIENSSGRILYEKEKDKELIPASITKIMTLLLIFDALEKGQIHLEDAVSVSEYAASMGGSQVFLEPGETQTVDTMIKCISVASANDAAVAMAEYVAGSEQAFVDQMNHKAKELGMKHTHFMNCNGLDDSIESGHYSSAYDVALMSRALISGYPQISHYSTIWMDEITHSTKKGDTQFGLTNTNKLIRTYQGITGLKTGSTSKAKYCLSATASRAAVSLTAVVMAAPDPKIRFSQAASLLDYGFANCTGFEDQTTALKLPAIPVKNGVSETVIPYISKDFSYTLCKGESGDQIERRIEYKKDLTAPIRKGDMIGRIVYTMNNQTLEEIPVYAARNVPKATYTDCLGKLLKRWFVA</sequence>
<keyword evidence="8" id="KW-0378">Hydrolase</keyword>
<keyword evidence="9" id="KW-0133">Cell shape</keyword>
<dbReference type="EC" id="3.4.16.4" evidence="4"/>
<dbReference type="SUPFAM" id="SSF69189">
    <property type="entry name" value="Penicillin-binding protein associated domain"/>
    <property type="match status" value="1"/>
</dbReference>
<organism evidence="16 17">
    <name type="scientific">Jutongia huaianensis</name>
    <dbReference type="NCBI Taxonomy" id="2763668"/>
    <lineage>
        <taxon>Bacteria</taxon>
        <taxon>Bacillati</taxon>
        <taxon>Bacillota</taxon>
        <taxon>Clostridia</taxon>
        <taxon>Lachnospirales</taxon>
        <taxon>Lachnospiraceae</taxon>
        <taxon>Jutongia</taxon>
    </lineage>
</organism>
<dbReference type="InterPro" id="IPR012338">
    <property type="entry name" value="Beta-lactam/transpept-like"/>
</dbReference>
<reference evidence="16 17" key="1">
    <citation type="submission" date="2020-08" db="EMBL/GenBank/DDBJ databases">
        <title>Genome public.</title>
        <authorList>
            <person name="Liu C."/>
            <person name="Sun Q."/>
        </authorList>
    </citation>
    <scope>NUCLEOTIDE SEQUENCE [LARGE SCALE GENOMIC DNA]</scope>
    <source>
        <strain evidence="16 17">NSJ-37</strain>
    </source>
</reference>
<dbReference type="InterPro" id="IPR015956">
    <property type="entry name" value="Peniciliin-bd_prot_C_sf"/>
</dbReference>
<evidence type="ECO:0000256" key="6">
    <source>
        <dbReference type="ARBA" id="ARBA00022670"/>
    </source>
</evidence>